<keyword evidence="1" id="KW-0812">Transmembrane</keyword>
<accession>A0A101U808</accession>
<keyword evidence="3" id="KW-1185">Reference proteome</keyword>
<evidence type="ECO:0000256" key="1">
    <source>
        <dbReference type="SAM" id="Phobius"/>
    </source>
</evidence>
<organism evidence="2 3">
    <name type="scientific">Streptomyces caeruleatus</name>
    <dbReference type="NCBI Taxonomy" id="661399"/>
    <lineage>
        <taxon>Bacteria</taxon>
        <taxon>Bacillati</taxon>
        <taxon>Actinomycetota</taxon>
        <taxon>Actinomycetes</taxon>
        <taxon>Kitasatosporales</taxon>
        <taxon>Streptomycetaceae</taxon>
        <taxon>Streptomyces</taxon>
    </lineage>
</organism>
<evidence type="ECO:0000313" key="2">
    <source>
        <dbReference type="EMBL" id="KUO05784.1"/>
    </source>
</evidence>
<keyword evidence="1" id="KW-1133">Transmembrane helix</keyword>
<protein>
    <submittedName>
        <fullName evidence="2">Uncharacterized protein</fullName>
    </submittedName>
</protein>
<comment type="caution">
    <text evidence="2">The sequence shown here is derived from an EMBL/GenBank/DDBJ whole genome shotgun (WGS) entry which is preliminary data.</text>
</comment>
<gene>
    <name evidence="2" type="ORF">AQJ67_02870</name>
</gene>
<reference evidence="2 3" key="1">
    <citation type="submission" date="2015-10" db="EMBL/GenBank/DDBJ databases">
        <title>Draft genome sequence of Streptomyces caeruleatus NRRL B-24802, type strain for the species Streptomyces caeruleatus.</title>
        <authorList>
            <person name="Ruckert C."/>
            <person name="Winkler A."/>
            <person name="Kalinowski J."/>
            <person name="Kampfer P."/>
            <person name="Glaeser S."/>
        </authorList>
    </citation>
    <scope>NUCLEOTIDE SEQUENCE [LARGE SCALE GENOMIC DNA]</scope>
    <source>
        <strain evidence="2 3">NRRL B-24802</strain>
    </source>
</reference>
<evidence type="ECO:0000313" key="3">
    <source>
        <dbReference type="Proteomes" id="UP000053429"/>
    </source>
</evidence>
<dbReference type="AlphaFoldDB" id="A0A101U808"/>
<proteinExistence type="predicted"/>
<name>A0A101U808_9ACTN</name>
<dbReference type="Proteomes" id="UP000053429">
    <property type="component" value="Unassembled WGS sequence"/>
</dbReference>
<feature type="transmembrane region" description="Helical" evidence="1">
    <location>
        <begin position="185"/>
        <end position="210"/>
    </location>
</feature>
<keyword evidence="1" id="KW-0472">Membrane</keyword>
<dbReference type="EMBL" id="LMWY01000003">
    <property type="protein sequence ID" value="KUO05784.1"/>
    <property type="molecule type" value="Genomic_DNA"/>
</dbReference>
<sequence length="228" mass="24831">MSSLALLVATSLTLTVMLRSEQGPPSDQAEFQAKIVDDRRQLFDGSLSYRSRVSAPVGESVTYSIKLTALGEDAARRVNPERAAETRAFQVGGVEGASLTSASGQVRVVRLADTKTRQVIAEPGDTVEWRWGLTASEPGSYDLVLSLTTYQGDSDRALDTLTPPITVRLQVENTWSNRVDSMRNWLIALGGVAAALLALYAFRAPLAEFVQARREARRERAGGRDGYL</sequence>